<dbReference type="STRING" id="1423804.FD14_GL000280"/>
<dbReference type="EMBL" id="AYZM01000067">
    <property type="protein sequence ID" value="KRN25511.1"/>
    <property type="molecule type" value="Genomic_DNA"/>
</dbReference>
<accession>A0A0R2FK52</accession>
<evidence type="ECO:0000313" key="2">
    <source>
        <dbReference type="Proteomes" id="UP000051442"/>
    </source>
</evidence>
<dbReference type="Proteomes" id="UP000051442">
    <property type="component" value="Unassembled WGS sequence"/>
</dbReference>
<proteinExistence type="predicted"/>
<dbReference type="OrthoDB" id="2242992at2"/>
<dbReference type="AlphaFoldDB" id="A0A0R2FK52"/>
<reference evidence="1 2" key="1">
    <citation type="journal article" date="2015" name="Genome Announc.">
        <title>Expanding the biotechnology potential of lactobacilli through comparative genomics of 213 strains and associated genera.</title>
        <authorList>
            <person name="Sun Z."/>
            <person name="Harris H.M."/>
            <person name="McCann A."/>
            <person name="Guo C."/>
            <person name="Argimon S."/>
            <person name="Zhang W."/>
            <person name="Yang X."/>
            <person name="Jeffery I.B."/>
            <person name="Cooney J.C."/>
            <person name="Kagawa T.F."/>
            <person name="Liu W."/>
            <person name="Song Y."/>
            <person name="Salvetti E."/>
            <person name="Wrobel A."/>
            <person name="Rasinkangas P."/>
            <person name="Parkhill J."/>
            <person name="Rea M.C."/>
            <person name="O'Sullivan O."/>
            <person name="Ritari J."/>
            <person name="Douillard F.P."/>
            <person name="Paul Ross R."/>
            <person name="Yang R."/>
            <person name="Briner A.E."/>
            <person name="Felis G.E."/>
            <person name="de Vos W.M."/>
            <person name="Barrangou R."/>
            <person name="Klaenhammer T.R."/>
            <person name="Caufield P.W."/>
            <person name="Cui Y."/>
            <person name="Zhang H."/>
            <person name="O'Toole P.W."/>
        </authorList>
    </citation>
    <scope>NUCLEOTIDE SEQUENCE [LARGE SCALE GENOMIC DNA]</scope>
    <source>
        <strain evidence="1 2">DSM 23365</strain>
    </source>
</reference>
<dbReference type="PATRIC" id="fig|1423804.4.peg.306"/>
<dbReference type="RefSeq" id="WP_054735481.1">
    <property type="nucleotide sequence ID" value="NZ_AYZM01000067.1"/>
</dbReference>
<name>A0A0R2FK52_9LACO</name>
<gene>
    <name evidence="1" type="ORF">FD14_GL000280</name>
</gene>
<organism evidence="1 2">
    <name type="scientific">Secundilactobacillus similis DSM 23365 = JCM 2765</name>
    <dbReference type="NCBI Taxonomy" id="1423804"/>
    <lineage>
        <taxon>Bacteria</taxon>
        <taxon>Bacillati</taxon>
        <taxon>Bacillota</taxon>
        <taxon>Bacilli</taxon>
        <taxon>Lactobacillales</taxon>
        <taxon>Lactobacillaceae</taxon>
        <taxon>Secundilactobacillus</taxon>
    </lineage>
</organism>
<protein>
    <submittedName>
        <fullName evidence="1">Uncharacterized protein</fullName>
    </submittedName>
</protein>
<evidence type="ECO:0000313" key="1">
    <source>
        <dbReference type="EMBL" id="KRN25511.1"/>
    </source>
</evidence>
<keyword evidence="2" id="KW-1185">Reference proteome</keyword>
<sequence>MTREELNNKVNQLKQRYEAYFNRPFPDRIIGWWDPRYANEPGVLENGVKAMQTDVEKAIRTNTPIEEMTEEEWQRIIF</sequence>
<comment type="caution">
    <text evidence="1">The sequence shown here is derived from an EMBL/GenBank/DDBJ whole genome shotgun (WGS) entry which is preliminary data.</text>
</comment>